<evidence type="ECO:0000256" key="7">
    <source>
        <dbReference type="ARBA" id="ARBA00022786"/>
    </source>
</evidence>
<dbReference type="PANTHER" id="PTHR45931:SF3">
    <property type="entry name" value="RING ZINC FINGER-CONTAINING PROTEIN"/>
    <property type="match status" value="1"/>
</dbReference>
<dbReference type="OrthoDB" id="8062037at2759"/>
<dbReference type="PANTHER" id="PTHR45931">
    <property type="entry name" value="SI:CH211-59O9.10"/>
    <property type="match status" value="1"/>
</dbReference>
<keyword evidence="4" id="KW-0808">Transferase</keyword>
<sequence>MSASESSQENEEQKSFFCHSCSSSFLKQPNADYICPSCNMGFIEELPENTNQQPAEDEAPFIRVLNDMNQFLGPLITGSLAGGSLNYDGSTTSSGSGNAGAGGRRQRRQGGPISFEDILQEILVSITDGANSGRTPMFFNPADYAWGQQGLDTIVTQLLNQMDNAGPPPLEKEKIDEIPKCEITQEQVNSKLQCSVCWEDFQLKETVRQLPCSHVYHEDCILPWLNLHGTCPVCRKSLVSEEDSNSSNASSNNPLRFSLSGQASTSQQSNASGVESTNNNISSNSNESTSENNTGGSSSRRLRDDVEFDFD</sequence>
<dbReference type="EC" id="2.3.2.27" evidence="3"/>
<dbReference type="InterPro" id="IPR013083">
    <property type="entry name" value="Znf_RING/FYVE/PHD"/>
</dbReference>
<evidence type="ECO:0000256" key="5">
    <source>
        <dbReference type="ARBA" id="ARBA00022723"/>
    </source>
</evidence>
<evidence type="ECO:0000256" key="2">
    <source>
        <dbReference type="ARBA" id="ARBA00004906"/>
    </source>
</evidence>
<dbReference type="GO" id="GO:0008270">
    <property type="term" value="F:zinc ion binding"/>
    <property type="evidence" value="ECO:0007669"/>
    <property type="project" value="UniProtKB-KW"/>
</dbReference>
<dbReference type="Pfam" id="PF13639">
    <property type="entry name" value="zf-RING_2"/>
    <property type="match status" value="1"/>
</dbReference>
<comment type="catalytic activity">
    <reaction evidence="1">
        <text>S-ubiquitinyl-[E2 ubiquitin-conjugating enzyme]-L-cysteine + [acceptor protein]-L-lysine = [E2 ubiquitin-conjugating enzyme]-L-cysteine + N(6)-ubiquitinyl-[acceptor protein]-L-lysine.</text>
        <dbReference type="EC" id="2.3.2.27"/>
    </reaction>
</comment>
<proteinExistence type="predicted"/>
<evidence type="ECO:0000313" key="12">
    <source>
        <dbReference type="EMBL" id="KAG5676158.1"/>
    </source>
</evidence>
<feature type="compositionally biased region" description="Polar residues" evidence="10">
    <location>
        <begin position="259"/>
        <end position="274"/>
    </location>
</feature>
<dbReference type="GO" id="GO:0061630">
    <property type="term" value="F:ubiquitin protein ligase activity"/>
    <property type="evidence" value="ECO:0007669"/>
    <property type="project" value="UniProtKB-EC"/>
</dbReference>
<evidence type="ECO:0000256" key="10">
    <source>
        <dbReference type="SAM" id="MobiDB-lite"/>
    </source>
</evidence>
<keyword evidence="7" id="KW-0833">Ubl conjugation pathway</keyword>
<dbReference type="GO" id="GO:0005634">
    <property type="term" value="C:nucleus"/>
    <property type="evidence" value="ECO:0007669"/>
    <property type="project" value="TreeGrafter"/>
</dbReference>
<dbReference type="CDD" id="cd16667">
    <property type="entry name" value="RING-H2_RNF126-like"/>
    <property type="match status" value="1"/>
</dbReference>
<evidence type="ECO:0000256" key="9">
    <source>
        <dbReference type="PROSITE-ProRule" id="PRU00175"/>
    </source>
</evidence>
<dbReference type="InterPro" id="IPR001841">
    <property type="entry name" value="Znf_RING"/>
</dbReference>
<dbReference type="FunFam" id="3.30.40.10:FF:000069">
    <property type="entry name" value="E3 ubiquitin-protein ligase RNF115"/>
    <property type="match status" value="1"/>
</dbReference>
<dbReference type="SMART" id="SM00184">
    <property type="entry name" value="RING"/>
    <property type="match status" value="1"/>
</dbReference>
<name>A0A9J6C3P3_POLVA</name>
<accession>A0A9J6C3P3</accession>
<keyword evidence="5" id="KW-0479">Metal-binding</keyword>
<dbReference type="Gene3D" id="3.30.40.10">
    <property type="entry name" value="Zinc/RING finger domain, C3HC4 (zinc finger)"/>
    <property type="match status" value="1"/>
</dbReference>
<protein>
    <recommendedName>
        <fullName evidence="3">RING-type E3 ubiquitin transferase</fullName>
        <ecNumber evidence="3">2.3.2.27</ecNumber>
    </recommendedName>
</protein>
<reference evidence="12" key="1">
    <citation type="submission" date="2021-03" db="EMBL/GenBank/DDBJ databases">
        <title>Chromosome level genome of the anhydrobiotic midge Polypedilum vanderplanki.</title>
        <authorList>
            <person name="Yoshida Y."/>
            <person name="Kikawada T."/>
            <person name="Gusev O."/>
        </authorList>
    </citation>
    <scope>NUCLEOTIDE SEQUENCE</scope>
    <source>
        <strain evidence="12">NIAS01</strain>
        <tissue evidence="12">Whole body or cell culture</tissue>
    </source>
</reference>
<dbReference type="AlphaFoldDB" id="A0A9J6C3P3"/>
<dbReference type="InterPro" id="IPR051834">
    <property type="entry name" value="RING_finger_E3_ligase"/>
</dbReference>
<feature type="compositionally biased region" description="Low complexity" evidence="10">
    <location>
        <begin position="275"/>
        <end position="299"/>
    </location>
</feature>
<evidence type="ECO:0000259" key="11">
    <source>
        <dbReference type="PROSITE" id="PS50089"/>
    </source>
</evidence>
<evidence type="ECO:0000256" key="3">
    <source>
        <dbReference type="ARBA" id="ARBA00012483"/>
    </source>
</evidence>
<keyword evidence="8" id="KW-0862">Zinc</keyword>
<organism evidence="12 13">
    <name type="scientific">Polypedilum vanderplanki</name>
    <name type="common">Sleeping chironomid midge</name>
    <dbReference type="NCBI Taxonomy" id="319348"/>
    <lineage>
        <taxon>Eukaryota</taxon>
        <taxon>Metazoa</taxon>
        <taxon>Ecdysozoa</taxon>
        <taxon>Arthropoda</taxon>
        <taxon>Hexapoda</taxon>
        <taxon>Insecta</taxon>
        <taxon>Pterygota</taxon>
        <taxon>Neoptera</taxon>
        <taxon>Endopterygota</taxon>
        <taxon>Diptera</taxon>
        <taxon>Nematocera</taxon>
        <taxon>Chironomoidea</taxon>
        <taxon>Chironomidae</taxon>
        <taxon>Chironominae</taxon>
        <taxon>Polypedilum</taxon>
        <taxon>Polypedilum</taxon>
    </lineage>
</organism>
<evidence type="ECO:0000313" key="13">
    <source>
        <dbReference type="Proteomes" id="UP001107558"/>
    </source>
</evidence>
<dbReference type="Proteomes" id="UP001107558">
    <property type="component" value="Chromosome 2"/>
</dbReference>
<dbReference type="GO" id="GO:0006511">
    <property type="term" value="P:ubiquitin-dependent protein catabolic process"/>
    <property type="evidence" value="ECO:0007669"/>
    <property type="project" value="TreeGrafter"/>
</dbReference>
<dbReference type="PROSITE" id="PS50089">
    <property type="entry name" value="ZF_RING_2"/>
    <property type="match status" value="1"/>
</dbReference>
<gene>
    <name evidence="12" type="ORF">PVAND_006007</name>
</gene>
<evidence type="ECO:0000256" key="8">
    <source>
        <dbReference type="ARBA" id="ARBA00022833"/>
    </source>
</evidence>
<keyword evidence="13" id="KW-1185">Reference proteome</keyword>
<feature type="region of interest" description="Disordered" evidence="10">
    <location>
        <begin position="91"/>
        <end position="111"/>
    </location>
</feature>
<keyword evidence="6 9" id="KW-0863">Zinc-finger</keyword>
<comment type="pathway">
    <text evidence="2">Protein modification; protein ubiquitination.</text>
</comment>
<evidence type="ECO:0000256" key="6">
    <source>
        <dbReference type="ARBA" id="ARBA00022771"/>
    </source>
</evidence>
<dbReference type="SUPFAM" id="SSF57850">
    <property type="entry name" value="RING/U-box"/>
    <property type="match status" value="1"/>
</dbReference>
<dbReference type="GO" id="GO:0000209">
    <property type="term" value="P:protein polyubiquitination"/>
    <property type="evidence" value="ECO:0007669"/>
    <property type="project" value="UniProtKB-ARBA"/>
</dbReference>
<evidence type="ECO:0000256" key="4">
    <source>
        <dbReference type="ARBA" id="ARBA00022679"/>
    </source>
</evidence>
<evidence type="ECO:0000256" key="1">
    <source>
        <dbReference type="ARBA" id="ARBA00000900"/>
    </source>
</evidence>
<feature type="region of interest" description="Disordered" evidence="10">
    <location>
        <begin position="243"/>
        <end position="311"/>
    </location>
</feature>
<feature type="domain" description="RING-type" evidence="11">
    <location>
        <begin position="194"/>
        <end position="235"/>
    </location>
</feature>
<comment type="caution">
    <text evidence="12">The sequence shown here is derived from an EMBL/GenBank/DDBJ whole genome shotgun (WGS) entry which is preliminary data.</text>
</comment>
<dbReference type="EMBL" id="JADBJN010000002">
    <property type="protein sequence ID" value="KAG5676158.1"/>
    <property type="molecule type" value="Genomic_DNA"/>
</dbReference>